<protein>
    <submittedName>
        <fullName evidence="2">DUF4153 domain-containing protein</fullName>
    </submittedName>
</protein>
<keyword evidence="1" id="KW-0812">Transmembrane</keyword>
<feature type="transmembrane region" description="Helical" evidence="1">
    <location>
        <begin position="149"/>
        <end position="166"/>
    </location>
</feature>
<feature type="transmembrane region" description="Helical" evidence="1">
    <location>
        <begin position="289"/>
        <end position="307"/>
    </location>
</feature>
<evidence type="ECO:0000313" key="2">
    <source>
        <dbReference type="EMBL" id="TMV12731.1"/>
    </source>
</evidence>
<evidence type="ECO:0000256" key="1">
    <source>
        <dbReference type="SAM" id="Phobius"/>
    </source>
</evidence>
<sequence>MPDHIGIRAAMPWADKAGLAAIGAVAAFLLWGFGKAIDQPEVPAAILLGAFIFVLTHAILTMSLAGPLRVAQALLGALRLSLPLSALVVWSGLRHPMATDVLGQASTMGAVCVILLVGAPFLMLRLVAPRDWLRYTSLFDTAWTMHLRFLGGLLFVGMVWLVLLMSNALLELVRVPLLDWLLAPEWSGFVLTGLFLGIGMAVVHDLSDTVSPFILFRLLRILVPVVLLVLIVFVVALPLSGLSDIFGPLSAAGVLMGMVLLVLTLLNAAIDRSDNRAVGDGWLGRATRFLAIGMVVLCGLAVWSVAVRVQQYGWTPQRVVALLAALMLLAYGIAYGAIALRGADWKGHLRAANVRLAIASVVVAAVLMTPVLNPYRITTSSQIARYDAGRIDPEALPLWEMAHEWGHAGQAGLLRLETADAQPEGARLHERIALARSARSLSTYRAEDRRQQLPDRMAKLAELMPVRPVGASRPDIFAETSTYRLETWEEGCNRRLPGGRPGCVLIFGGFLPEVPPDEQAILLYRLGDGGVWGGFASFQNGAIAEVQPLMDPRTGTTPDLGVDDIVRALDGGFDIRPSPAQVLWLGDVPIGPAP</sequence>
<keyword evidence="3" id="KW-1185">Reference proteome</keyword>
<proteinExistence type="predicted"/>
<feature type="transmembrane region" description="Helical" evidence="1">
    <location>
        <begin position="46"/>
        <end position="66"/>
    </location>
</feature>
<dbReference type="Proteomes" id="UP001191082">
    <property type="component" value="Unassembled WGS sequence"/>
</dbReference>
<feature type="transmembrane region" description="Helical" evidence="1">
    <location>
        <begin position="218"/>
        <end position="239"/>
    </location>
</feature>
<name>A0ABY2X8P3_9RHOB</name>
<feature type="transmembrane region" description="Helical" evidence="1">
    <location>
        <begin position="352"/>
        <end position="372"/>
    </location>
</feature>
<feature type="transmembrane region" description="Helical" evidence="1">
    <location>
        <begin position="73"/>
        <end position="93"/>
    </location>
</feature>
<keyword evidence="1" id="KW-0472">Membrane</keyword>
<organism evidence="2 3">
    <name type="scientific">Arenibacterium halophilum</name>
    <dbReference type="NCBI Taxonomy" id="2583821"/>
    <lineage>
        <taxon>Bacteria</taxon>
        <taxon>Pseudomonadati</taxon>
        <taxon>Pseudomonadota</taxon>
        <taxon>Alphaproteobacteria</taxon>
        <taxon>Rhodobacterales</taxon>
        <taxon>Paracoccaceae</taxon>
        <taxon>Arenibacterium</taxon>
    </lineage>
</organism>
<dbReference type="RefSeq" id="WP_138863285.1">
    <property type="nucleotide sequence ID" value="NZ_VCPC01000002.1"/>
</dbReference>
<feature type="transmembrane region" description="Helical" evidence="1">
    <location>
        <begin position="186"/>
        <end position="206"/>
    </location>
</feature>
<keyword evidence="1" id="KW-1133">Transmembrane helix</keyword>
<feature type="transmembrane region" description="Helical" evidence="1">
    <location>
        <begin position="17"/>
        <end position="34"/>
    </location>
</feature>
<feature type="transmembrane region" description="Helical" evidence="1">
    <location>
        <begin position="319"/>
        <end position="340"/>
    </location>
</feature>
<feature type="transmembrane region" description="Helical" evidence="1">
    <location>
        <begin position="245"/>
        <end position="268"/>
    </location>
</feature>
<accession>A0ABY2X8P3</accession>
<gene>
    <name evidence="2" type="ORF">FGK64_07955</name>
</gene>
<feature type="transmembrane region" description="Helical" evidence="1">
    <location>
        <begin position="105"/>
        <end position="128"/>
    </location>
</feature>
<dbReference type="EMBL" id="VCPC01000002">
    <property type="protein sequence ID" value="TMV12731.1"/>
    <property type="molecule type" value="Genomic_DNA"/>
</dbReference>
<evidence type="ECO:0000313" key="3">
    <source>
        <dbReference type="Proteomes" id="UP001191082"/>
    </source>
</evidence>
<reference evidence="2 3" key="1">
    <citation type="submission" date="2019-05" db="EMBL/GenBank/DDBJ databases">
        <title>Marivita sp. nov. isolated from sea sediment.</title>
        <authorList>
            <person name="Kim W."/>
        </authorList>
    </citation>
    <scope>NUCLEOTIDE SEQUENCE [LARGE SCALE GENOMIC DNA]</scope>
    <source>
        <strain evidence="2 3">CAU 1492</strain>
    </source>
</reference>
<comment type="caution">
    <text evidence="2">The sequence shown here is derived from an EMBL/GenBank/DDBJ whole genome shotgun (WGS) entry which is preliminary data.</text>
</comment>